<dbReference type="Gene3D" id="3.40.50.1000">
    <property type="entry name" value="HAD superfamily/HAD-like"/>
    <property type="match status" value="1"/>
</dbReference>
<organism evidence="1 2">
    <name type="scientific">Camelimonas abortus</name>
    <dbReference type="NCBI Taxonomy" id="1017184"/>
    <lineage>
        <taxon>Bacteria</taxon>
        <taxon>Pseudomonadati</taxon>
        <taxon>Pseudomonadota</taxon>
        <taxon>Alphaproteobacteria</taxon>
        <taxon>Hyphomicrobiales</taxon>
        <taxon>Chelatococcaceae</taxon>
        <taxon>Camelimonas</taxon>
    </lineage>
</organism>
<sequence length="277" mass="28759">MRPVRPVPQPLRWVVSDVDGTIVTSAKEVTPATRAAVKRLRAAGVGLTLASSRPPWGIRHVAAALDAPGPLIGFNGAVAADGDGRPLESRRIPREAAAAAIDLLARERTGAWLFTASRWLILDPQGPHVEHERRTIQTDPAVVPDFRPWLDGACKIVGVSDDHDRLAAVAARLAARLGAGAKVSMSQKYYVDVTPPGVSKGTAVEWTARVMGAPPAQIMAIGDMDNDVAMFRVAGYAVAMGNGSPAAKAAADAVTAGNDADGFAAAINAVLDQAGAS</sequence>
<dbReference type="SFLD" id="SFLDG01140">
    <property type="entry name" value="C2.B:_Phosphomannomutase_and_P"/>
    <property type="match status" value="1"/>
</dbReference>
<dbReference type="NCBIfam" id="TIGR00099">
    <property type="entry name" value="Cof-subfamily"/>
    <property type="match status" value="1"/>
</dbReference>
<dbReference type="GO" id="GO:0016787">
    <property type="term" value="F:hydrolase activity"/>
    <property type="evidence" value="ECO:0007669"/>
    <property type="project" value="UniProtKB-KW"/>
</dbReference>
<dbReference type="EMBL" id="JBHRUV010000066">
    <property type="protein sequence ID" value="MFC3266968.1"/>
    <property type="molecule type" value="Genomic_DNA"/>
</dbReference>
<keyword evidence="2" id="KW-1185">Reference proteome</keyword>
<evidence type="ECO:0000313" key="2">
    <source>
        <dbReference type="Proteomes" id="UP001595536"/>
    </source>
</evidence>
<dbReference type="Gene3D" id="3.30.1240.10">
    <property type="match status" value="1"/>
</dbReference>
<comment type="caution">
    <text evidence="1">The sequence shown here is derived from an EMBL/GenBank/DDBJ whole genome shotgun (WGS) entry which is preliminary data.</text>
</comment>
<name>A0ABV7LH34_9HYPH</name>
<dbReference type="PANTHER" id="PTHR10000:SF8">
    <property type="entry name" value="HAD SUPERFAMILY HYDROLASE-LIKE, TYPE 3"/>
    <property type="match status" value="1"/>
</dbReference>
<dbReference type="InterPro" id="IPR023214">
    <property type="entry name" value="HAD_sf"/>
</dbReference>
<keyword evidence="1" id="KW-0378">Hydrolase</keyword>
<dbReference type="NCBIfam" id="TIGR01484">
    <property type="entry name" value="HAD-SF-IIB"/>
    <property type="match status" value="1"/>
</dbReference>
<proteinExistence type="predicted"/>
<dbReference type="InterPro" id="IPR036412">
    <property type="entry name" value="HAD-like_sf"/>
</dbReference>
<dbReference type="CDD" id="cd07516">
    <property type="entry name" value="HAD_Pase"/>
    <property type="match status" value="1"/>
</dbReference>
<accession>A0ABV7LH34</accession>
<protein>
    <submittedName>
        <fullName evidence="1">Cof-type HAD-IIB family hydrolase</fullName>
        <ecNumber evidence="1">3.1.3.-</ecNumber>
    </submittedName>
</protein>
<dbReference type="EC" id="3.1.3.-" evidence="1"/>
<evidence type="ECO:0000313" key="1">
    <source>
        <dbReference type="EMBL" id="MFC3266968.1"/>
    </source>
</evidence>
<dbReference type="PANTHER" id="PTHR10000">
    <property type="entry name" value="PHOSPHOSERINE PHOSPHATASE"/>
    <property type="match status" value="1"/>
</dbReference>
<dbReference type="InterPro" id="IPR000150">
    <property type="entry name" value="Cof"/>
</dbReference>
<dbReference type="SFLD" id="SFLDS00003">
    <property type="entry name" value="Haloacid_Dehalogenase"/>
    <property type="match status" value="1"/>
</dbReference>
<dbReference type="SUPFAM" id="SSF56784">
    <property type="entry name" value="HAD-like"/>
    <property type="match status" value="1"/>
</dbReference>
<dbReference type="Proteomes" id="UP001595536">
    <property type="component" value="Unassembled WGS sequence"/>
</dbReference>
<dbReference type="Pfam" id="PF08282">
    <property type="entry name" value="Hydrolase_3"/>
    <property type="match status" value="1"/>
</dbReference>
<dbReference type="InterPro" id="IPR006379">
    <property type="entry name" value="HAD-SF_hydro_IIB"/>
</dbReference>
<gene>
    <name evidence="1" type="ORF">ACFOEX_11490</name>
</gene>
<dbReference type="RefSeq" id="WP_376830881.1">
    <property type="nucleotide sequence ID" value="NZ_JBHLWR010000006.1"/>
</dbReference>
<reference evidence="2" key="1">
    <citation type="journal article" date="2019" name="Int. J. Syst. Evol. Microbiol.">
        <title>The Global Catalogue of Microorganisms (GCM) 10K type strain sequencing project: providing services to taxonomists for standard genome sequencing and annotation.</title>
        <authorList>
            <consortium name="The Broad Institute Genomics Platform"/>
            <consortium name="The Broad Institute Genome Sequencing Center for Infectious Disease"/>
            <person name="Wu L."/>
            <person name="Ma J."/>
        </authorList>
    </citation>
    <scope>NUCLEOTIDE SEQUENCE [LARGE SCALE GENOMIC DNA]</scope>
    <source>
        <strain evidence="2">CCM 7941</strain>
    </source>
</reference>